<dbReference type="EMBL" id="BDGG01000012">
    <property type="protein sequence ID" value="GAV05425.1"/>
    <property type="molecule type" value="Genomic_DNA"/>
</dbReference>
<name>A0A1D1VVC8_RAMVA</name>
<dbReference type="AlphaFoldDB" id="A0A1D1VVC8"/>
<keyword evidence="9" id="KW-1185">Reference proteome</keyword>
<comment type="caution">
    <text evidence="8">The sequence shown here is derived from an EMBL/GenBank/DDBJ whole genome shotgun (WGS) entry which is preliminary data.</text>
</comment>
<feature type="region of interest" description="Disordered" evidence="6">
    <location>
        <begin position="259"/>
        <end position="279"/>
    </location>
</feature>
<dbReference type="STRING" id="947166.A0A1D1VVC8"/>
<dbReference type="InterPro" id="IPR013083">
    <property type="entry name" value="Znf_RING/FYVE/PHD"/>
</dbReference>
<sequence>MGKRHGKNATANPVYSHSEVQKDNKYSGWGLISNRLGKDSLKDFDCCSLTLQPCRNPVVTPDGYLFDKEAILEYIVRKKLDIARQLKAYEKWRTKTENEEKELKDAERQAQVERFQKTSTKVTTVDTEAKSTQPKPNNFWGMAARNSDALGTAKEKPDAVVRCPVSGKPIKASDFVPVEFTPMISDDKAPLASKSERWMCAVTRDVLTNFTPCAALRTSGNIVTMECVDNLIRKDMVDPTNGKKMTEKDIIPLQRGGSGYAGSGAKLESKISKPSMAVG</sequence>
<evidence type="ECO:0000256" key="3">
    <source>
        <dbReference type="ARBA" id="ARBA00023242"/>
    </source>
</evidence>
<evidence type="ECO:0000256" key="1">
    <source>
        <dbReference type="ARBA" id="ARBA00004123"/>
    </source>
</evidence>
<evidence type="ECO:0000256" key="5">
    <source>
        <dbReference type="SAM" id="Coils"/>
    </source>
</evidence>
<dbReference type="Pfam" id="PF15906">
    <property type="entry name" value="zf-NOSIP"/>
    <property type="match status" value="1"/>
</dbReference>
<proteinExistence type="inferred from homology"/>
<feature type="domain" description="Nitric oxide synthase-interacting protein zinc-finger" evidence="7">
    <location>
        <begin position="5"/>
        <end position="79"/>
    </location>
</feature>
<dbReference type="CDD" id="cd16662">
    <property type="entry name" value="RING-Ubox2_NOSIP"/>
    <property type="match status" value="1"/>
</dbReference>
<gene>
    <name evidence="8" type="primary">RvY_15562-1</name>
    <name evidence="8" type="synonym">RvY_15562.1</name>
    <name evidence="8" type="ORF">RvY_15562</name>
</gene>
<dbReference type="FunFam" id="3.30.40.10:FF:000240">
    <property type="entry name" value="Nitric oxide synthase-interacting protein"/>
    <property type="match status" value="1"/>
</dbReference>
<feature type="region of interest" description="Disordered" evidence="6">
    <location>
        <begin position="1"/>
        <end position="21"/>
    </location>
</feature>
<comment type="subcellular location">
    <subcellularLocation>
        <location evidence="1 4">Nucleus</location>
    </subcellularLocation>
</comment>
<comment type="similarity">
    <text evidence="2 4">Belongs to the NOSIP family.</text>
</comment>
<evidence type="ECO:0000313" key="8">
    <source>
        <dbReference type="EMBL" id="GAV05425.1"/>
    </source>
</evidence>
<dbReference type="Gene3D" id="3.30.40.10">
    <property type="entry name" value="Zinc/RING finger domain, C3HC4 (zinc finger)"/>
    <property type="match status" value="2"/>
</dbReference>
<dbReference type="PANTHER" id="PTHR13063:SF10">
    <property type="entry name" value="NITRIC OXIDE SYNTHASE-INTERACTING PROTEIN"/>
    <property type="match status" value="1"/>
</dbReference>
<dbReference type="PIRSF" id="PIRSF023577">
    <property type="entry name" value="ENOS_interacting"/>
    <property type="match status" value="1"/>
</dbReference>
<dbReference type="Proteomes" id="UP000186922">
    <property type="component" value="Unassembled WGS sequence"/>
</dbReference>
<evidence type="ECO:0000259" key="7">
    <source>
        <dbReference type="Pfam" id="PF15906"/>
    </source>
</evidence>
<keyword evidence="5" id="KW-0175">Coiled coil</keyword>
<feature type="compositionally biased region" description="Polar residues" evidence="6">
    <location>
        <begin position="118"/>
        <end position="136"/>
    </location>
</feature>
<organism evidence="8 9">
    <name type="scientific">Ramazzottius varieornatus</name>
    <name type="common">Water bear</name>
    <name type="synonym">Tardigrade</name>
    <dbReference type="NCBI Taxonomy" id="947166"/>
    <lineage>
        <taxon>Eukaryota</taxon>
        <taxon>Metazoa</taxon>
        <taxon>Ecdysozoa</taxon>
        <taxon>Tardigrada</taxon>
        <taxon>Eutardigrada</taxon>
        <taxon>Parachela</taxon>
        <taxon>Hypsibioidea</taxon>
        <taxon>Ramazzottiidae</taxon>
        <taxon>Ramazzottius</taxon>
    </lineage>
</organism>
<dbReference type="SUPFAM" id="SSF57850">
    <property type="entry name" value="RING/U-box"/>
    <property type="match status" value="2"/>
</dbReference>
<reference evidence="8 9" key="1">
    <citation type="journal article" date="2016" name="Nat. Commun.">
        <title>Extremotolerant tardigrade genome and improved radiotolerance of human cultured cells by tardigrade-unique protein.</title>
        <authorList>
            <person name="Hashimoto T."/>
            <person name="Horikawa D.D."/>
            <person name="Saito Y."/>
            <person name="Kuwahara H."/>
            <person name="Kozuka-Hata H."/>
            <person name="Shin-I T."/>
            <person name="Minakuchi Y."/>
            <person name="Ohishi K."/>
            <person name="Motoyama A."/>
            <person name="Aizu T."/>
            <person name="Enomoto A."/>
            <person name="Kondo K."/>
            <person name="Tanaka S."/>
            <person name="Hara Y."/>
            <person name="Koshikawa S."/>
            <person name="Sagara H."/>
            <person name="Miura T."/>
            <person name="Yokobori S."/>
            <person name="Miyagawa K."/>
            <person name="Suzuki Y."/>
            <person name="Kubo T."/>
            <person name="Oyama M."/>
            <person name="Kohara Y."/>
            <person name="Fujiyama A."/>
            <person name="Arakawa K."/>
            <person name="Katayama T."/>
            <person name="Toyoda A."/>
            <person name="Kunieda T."/>
        </authorList>
    </citation>
    <scope>NUCLEOTIDE SEQUENCE [LARGE SCALE GENOMIC DNA]</scope>
    <source>
        <strain evidence="8 9">YOKOZUNA-1</strain>
    </source>
</reference>
<dbReference type="InterPro" id="IPR031790">
    <property type="entry name" value="Znf-NOSIP"/>
</dbReference>
<dbReference type="PANTHER" id="PTHR13063">
    <property type="entry name" value="ENOS INTERACTING PROTEIN"/>
    <property type="match status" value="1"/>
</dbReference>
<feature type="region of interest" description="Disordered" evidence="6">
    <location>
        <begin position="118"/>
        <end position="141"/>
    </location>
</feature>
<feature type="coiled-coil region" evidence="5">
    <location>
        <begin position="89"/>
        <end position="116"/>
    </location>
</feature>
<evidence type="ECO:0000313" key="9">
    <source>
        <dbReference type="Proteomes" id="UP000186922"/>
    </source>
</evidence>
<dbReference type="InterPro" id="IPR016818">
    <property type="entry name" value="NOSIP"/>
</dbReference>
<dbReference type="GO" id="GO:0061630">
    <property type="term" value="F:ubiquitin protein ligase activity"/>
    <property type="evidence" value="ECO:0007669"/>
    <property type="project" value="InterPro"/>
</dbReference>
<keyword evidence="3 4" id="KW-0539">Nucleus</keyword>
<protein>
    <recommendedName>
        <fullName evidence="4">Nitric oxide synthase-interacting protein homolog</fullName>
    </recommendedName>
</protein>
<evidence type="ECO:0000256" key="4">
    <source>
        <dbReference type="PIRNR" id="PIRNR023577"/>
    </source>
</evidence>
<evidence type="ECO:0000256" key="6">
    <source>
        <dbReference type="SAM" id="MobiDB-lite"/>
    </source>
</evidence>
<accession>A0A1D1VVC8</accession>
<dbReference type="CDD" id="cd16661">
    <property type="entry name" value="RING-Ubox1_NOSIP"/>
    <property type="match status" value="1"/>
</dbReference>
<dbReference type="OrthoDB" id="116827at2759"/>
<evidence type="ECO:0000256" key="2">
    <source>
        <dbReference type="ARBA" id="ARBA00008126"/>
    </source>
</evidence>
<dbReference type="GO" id="GO:0005634">
    <property type="term" value="C:nucleus"/>
    <property type="evidence" value="ECO:0007669"/>
    <property type="project" value="UniProtKB-SubCell"/>
</dbReference>